<dbReference type="Proteomes" id="UP000095300">
    <property type="component" value="Unassembled WGS sequence"/>
</dbReference>
<keyword evidence="2" id="KW-0378">Hydrolase</keyword>
<dbReference type="InterPro" id="IPR018114">
    <property type="entry name" value="TRYPSIN_HIS"/>
</dbReference>
<evidence type="ECO:0000313" key="6">
    <source>
        <dbReference type="Proteomes" id="UP000095300"/>
    </source>
</evidence>
<evidence type="ECO:0000259" key="4">
    <source>
        <dbReference type="PROSITE" id="PS50240"/>
    </source>
</evidence>
<evidence type="ECO:0000313" key="5">
    <source>
        <dbReference type="EnsemblMetazoa" id="SCAU006186-PA"/>
    </source>
</evidence>
<dbReference type="InterPro" id="IPR001314">
    <property type="entry name" value="Peptidase_S1A"/>
</dbReference>
<keyword evidence="2" id="KW-0720">Serine protease</keyword>
<dbReference type="EnsemblMetazoa" id="SCAU006186-RA">
    <property type="protein sequence ID" value="SCAU006186-PA"/>
    <property type="gene ID" value="SCAU006186"/>
</dbReference>
<feature type="signal peptide" evidence="3">
    <location>
        <begin position="1"/>
        <end position="22"/>
    </location>
</feature>
<dbReference type="STRING" id="35570.A0A1I8PA18"/>
<gene>
    <name evidence="5" type="primary">106083654</name>
</gene>
<proteinExistence type="predicted"/>
<keyword evidence="2" id="KW-0645">Protease</keyword>
<dbReference type="AlphaFoldDB" id="A0A1I8PA18"/>
<reference evidence="5" key="1">
    <citation type="submission" date="2020-05" db="UniProtKB">
        <authorList>
            <consortium name="EnsemblMetazoa"/>
        </authorList>
    </citation>
    <scope>IDENTIFICATION</scope>
    <source>
        <strain evidence="5">USDA</strain>
    </source>
</reference>
<dbReference type="PRINTS" id="PR00722">
    <property type="entry name" value="CHYMOTRYPSIN"/>
</dbReference>
<sequence length="348" mass="38527">MNIKVGIFVVLSLLLRYANSSGKPFTNNSEITFPTLDFRVDCDLPDSSKGICQLPKYCPAAITAKSVSVCYEDDTNTYVCCKRDLWDDFPKRRLTAGCGFPVQSISNGLRTEYMEFPYMAALGWESFFGDDVFDYKCGGVLIDYIFVLTAAHCANLQGVPPSVVLLGGGDLTDTTKKPVKVIDTIIHPDYKSTESYHDIALLKLDNLRYYKSPICAWSIYPLDSINLTAIGYGHIHFAGPSSDNLLKTYLSVIPNNECSAYFPHEESLPRGIVETQLCAQDFVRQSDTCQGDSGGPLILNSVSPYHIVTSFVVGITSFGRGCAMDTPGVYTRVSEYIDWIEEVVYADK</sequence>
<dbReference type="PANTHER" id="PTHR24260">
    <property type="match status" value="1"/>
</dbReference>
<dbReference type="InterPro" id="IPR001254">
    <property type="entry name" value="Trypsin_dom"/>
</dbReference>
<keyword evidence="3" id="KW-0732">Signal</keyword>
<evidence type="ECO:0000256" key="2">
    <source>
        <dbReference type="RuleBase" id="RU363034"/>
    </source>
</evidence>
<protein>
    <recommendedName>
        <fullName evidence="4">Peptidase S1 domain-containing protein</fullName>
    </recommendedName>
</protein>
<name>A0A1I8PA18_STOCA</name>
<dbReference type="VEuPathDB" id="VectorBase:SCAU006186"/>
<accession>A0A1I8PA18</accession>
<dbReference type="GO" id="GO:0006508">
    <property type="term" value="P:proteolysis"/>
    <property type="evidence" value="ECO:0007669"/>
    <property type="project" value="UniProtKB-KW"/>
</dbReference>
<organism evidence="5 6">
    <name type="scientific">Stomoxys calcitrans</name>
    <name type="common">Stable fly</name>
    <name type="synonym">Conops calcitrans</name>
    <dbReference type="NCBI Taxonomy" id="35570"/>
    <lineage>
        <taxon>Eukaryota</taxon>
        <taxon>Metazoa</taxon>
        <taxon>Ecdysozoa</taxon>
        <taxon>Arthropoda</taxon>
        <taxon>Hexapoda</taxon>
        <taxon>Insecta</taxon>
        <taxon>Pterygota</taxon>
        <taxon>Neoptera</taxon>
        <taxon>Endopterygota</taxon>
        <taxon>Diptera</taxon>
        <taxon>Brachycera</taxon>
        <taxon>Muscomorpha</taxon>
        <taxon>Muscoidea</taxon>
        <taxon>Muscidae</taxon>
        <taxon>Stomoxys</taxon>
    </lineage>
</organism>
<keyword evidence="6" id="KW-1185">Reference proteome</keyword>
<dbReference type="Gene3D" id="2.40.10.10">
    <property type="entry name" value="Trypsin-like serine proteases"/>
    <property type="match status" value="1"/>
</dbReference>
<dbReference type="InterPro" id="IPR043504">
    <property type="entry name" value="Peptidase_S1_PA_chymotrypsin"/>
</dbReference>
<dbReference type="SMART" id="SM00020">
    <property type="entry name" value="Tryp_SPc"/>
    <property type="match status" value="1"/>
</dbReference>
<dbReference type="InterPro" id="IPR009003">
    <property type="entry name" value="Peptidase_S1_PA"/>
</dbReference>
<keyword evidence="1" id="KW-1015">Disulfide bond</keyword>
<dbReference type="SUPFAM" id="SSF50494">
    <property type="entry name" value="Trypsin-like serine proteases"/>
    <property type="match status" value="1"/>
</dbReference>
<dbReference type="Pfam" id="PF00089">
    <property type="entry name" value="Trypsin"/>
    <property type="match status" value="1"/>
</dbReference>
<feature type="chain" id="PRO_5009326269" description="Peptidase S1 domain-containing protein" evidence="3">
    <location>
        <begin position="23"/>
        <end position="348"/>
    </location>
</feature>
<dbReference type="CDD" id="cd00190">
    <property type="entry name" value="Tryp_SPc"/>
    <property type="match status" value="1"/>
</dbReference>
<dbReference type="GO" id="GO:0004252">
    <property type="term" value="F:serine-type endopeptidase activity"/>
    <property type="evidence" value="ECO:0007669"/>
    <property type="project" value="InterPro"/>
</dbReference>
<dbReference type="PROSITE" id="PS00135">
    <property type="entry name" value="TRYPSIN_SER"/>
    <property type="match status" value="1"/>
</dbReference>
<evidence type="ECO:0000256" key="3">
    <source>
        <dbReference type="SAM" id="SignalP"/>
    </source>
</evidence>
<dbReference type="InterPro" id="IPR051333">
    <property type="entry name" value="CLIP_Serine_Protease"/>
</dbReference>
<dbReference type="OrthoDB" id="10004439at2759"/>
<dbReference type="PROSITE" id="PS50240">
    <property type="entry name" value="TRYPSIN_DOM"/>
    <property type="match status" value="1"/>
</dbReference>
<dbReference type="PROSITE" id="PS00134">
    <property type="entry name" value="TRYPSIN_HIS"/>
    <property type="match status" value="1"/>
</dbReference>
<dbReference type="PANTHER" id="PTHR24260:SF135">
    <property type="entry name" value="CLIP DOMAIN-CONTAINING SERINE PROTEASE-RELATED"/>
    <property type="match status" value="1"/>
</dbReference>
<dbReference type="InterPro" id="IPR033116">
    <property type="entry name" value="TRYPSIN_SER"/>
</dbReference>
<feature type="domain" description="Peptidase S1" evidence="4">
    <location>
        <begin position="105"/>
        <end position="345"/>
    </location>
</feature>
<evidence type="ECO:0000256" key="1">
    <source>
        <dbReference type="ARBA" id="ARBA00023157"/>
    </source>
</evidence>